<sequence>MIDLKVANQHRKLKGKSGSQDQPGTMEKVVDNHFKLMFPHYCEGYFKMGNKSNRGRHNSEGNRSIMHGIMRSICHQTTLDNNLSGISRRYTRDGNYRLTTLPAPVQAAHHMVQALIAKQ</sequence>
<name>A0A1S8WJA7_OPIVI</name>
<accession>A0A1S8WJA7</accession>
<evidence type="ECO:0000256" key="1">
    <source>
        <dbReference type="SAM" id="MobiDB-lite"/>
    </source>
</evidence>
<dbReference type="EMBL" id="KV906577">
    <property type="protein sequence ID" value="OON14531.1"/>
    <property type="molecule type" value="Genomic_DNA"/>
</dbReference>
<dbReference type="AlphaFoldDB" id="A0A1S8WJA7"/>
<keyword evidence="3" id="KW-1185">Reference proteome</keyword>
<dbReference type="Proteomes" id="UP000243686">
    <property type="component" value="Unassembled WGS sequence"/>
</dbReference>
<protein>
    <submittedName>
        <fullName evidence="2">Uncharacterized protein</fullName>
    </submittedName>
</protein>
<reference evidence="2 3" key="1">
    <citation type="submission" date="2015-03" db="EMBL/GenBank/DDBJ databases">
        <title>Draft genome of the nematode, Opisthorchis viverrini.</title>
        <authorList>
            <person name="Mitreva M."/>
        </authorList>
    </citation>
    <scope>NUCLEOTIDE SEQUENCE [LARGE SCALE GENOMIC DNA]</scope>
    <source>
        <strain evidence="2">Khon Kaen</strain>
    </source>
</reference>
<evidence type="ECO:0000313" key="2">
    <source>
        <dbReference type="EMBL" id="OON14531.1"/>
    </source>
</evidence>
<gene>
    <name evidence="2" type="ORF">X801_09679</name>
</gene>
<proteinExistence type="predicted"/>
<organism evidence="2 3">
    <name type="scientific">Opisthorchis viverrini</name>
    <name type="common">Southeast Asian liver fluke</name>
    <dbReference type="NCBI Taxonomy" id="6198"/>
    <lineage>
        <taxon>Eukaryota</taxon>
        <taxon>Metazoa</taxon>
        <taxon>Spiralia</taxon>
        <taxon>Lophotrochozoa</taxon>
        <taxon>Platyhelminthes</taxon>
        <taxon>Trematoda</taxon>
        <taxon>Digenea</taxon>
        <taxon>Opisthorchiida</taxon>
        <taxon>Opisthorchiata</taxon>
        <taxon>Opisthorchiidae</taxon>
        <taxon>Opisthorchis</taxon>
    </lineage>
</organism>
<feature type="region of interest" description="Disordered" evidence="1">
    <location>
        <begin position="1"/>
        <end position="25"/>
    </location>
</feature>
<evidence type="ECO:0000313" key="3">
    <source>
        <dbReference type="Proteomes" id="UP000243686"/>
    </source>
</evidence>